<accession>A0AAD4LN48</accession>
<comment type="caution">
    <text evidence="1">The sequence shown here is derived from an EMBL/GenBank/DDBJ whole genome shotgun (WGS) entry which is preliminary data.</text>
</comment>
<reference evidence="1" key="1">
    <citation type="submission" date="2022-01" db="EMBL/GenBank/DDBJ databases">
        <title>Comparative genomics reveals a dynamic genome evolution in the ectomycorrhizal milk-cap (Lactarius) mushrooms.</title>
        <authorList>
            <consortium name="DOE Joint Genome Institute"/>
            <person name="Lebreton A."/>
            <person name="Tang N."/>
            <person name="Kuo A."/>
            <person name="LaButti K."/>
            <person name="Drula E."/>
            <person name="Barry K."/>
            <person name="Clum A."/>
            <person name="Lipzen A."/>
            <person name="Mousain D."/>
            <person name="Ng V."/>
            <person name="Wang R."/>
            <person name="Wang X."/>
            <person name="Dai Y."/>
            <person name="Henrissat B."/>
            <person name="Grigoriev I.V."/>
            <person name="Guerin-Laguette A."/>
            <person name="Yu F."/>
            <person name="Martin F.M."/>
        </authorList>
    </citation>
    <scope>NUCLEOTIDE SEQUENCE</scope>
    <source>
        <strain evidence="1">QP</strain>
    </source>
</reference>
<dbReference type="SUPFAM" id="SSF52047">
    <property type="entry name" value="RNI-like"/>
    <property type="match status" value="1"/>
</dbReference>
<evidence type="ECO:0008006" key="3">
    <source>
        <dbReference type="Google" id="ProtNLM"/>
    </source>
</evidence>
<evidence type="ECO:0000313" key="2">
    <source>
        <dbReference type="Proteomes" id="UP001201163"/>
    </source>
</evidence>
<proteinExistence type="predicted"/>
<evidence type="ECO:0000313" key="1">
    <source>
        <dbReference type="EMBL" id="KAH8998040.1"/>
    </source>
</evidence>
<sequence>MTSILLSLPTELLEQILGIVIAVHPIPAHVLVLNKFIFAIASRILYQHLDFSSTSAMARFPPIIWGSETLRKPNSIAVRLSGGEVGQGAFRQIRRLFESTRFQGVTESDNLELEDLHLCMHSTSDGDADDQNLSALELVNPQRFKWTGPDPAHHFSIAIVAPAVDVLFAHFRTWTRLQDLHLSNIAFPGDTKGLFPILPTLRTLYIGRATLVPVAPLARLLCNPQMSLLTTVRLVDCYVESIWGPRLRRIDLEYAVVQFHTPRGKLLDEEAEQSRRRCAEILDRMRTVVRCEALTERIIGGDRVDGLGVFE</sequence>
<gene>
    <name evidence="1" type="ORF">EDB92DRAFT_1941675</name>
</gene>
<name>A0AAD4LN48_9AGAM</name>
<dbReference type="Proteomes" id="UP001201163">
    <property type="component" value="Unassembled WGS sequence"/>
</dbReference>
<dbReference type="AlphaFoldDB" id="A0AAD4LN48"/>
<protein>
    <recommendedName>
        <fullName evidence="3">F-box domain-containing protein</fullName>
    </recommendedName>
</protein>
<keyword evidence="2" id="KW-1185">Reference proteome</keyword>
<organism evidence="1 2">
    <name type="scientific">Lactarius akahatsu</name>
    <dbReference type="NCBI Taxonomy" id="416441"/>
    <lineage>
        <taxon>Eukaryota</taxon>
        <taxon>Fungi</taxon>
        <taxon>Dikarya</taxon>
        <taxon>Basidiomycota</taxon>
        <taxon>Agaricomycotina</taxon>
        <taxon>Agaricomycetes</taxon>
        <taxon>Russulales</taxon>
        <taxon>Russulaceae</taxon>
        <taxon>Lactarius</taxon>
    </lineage>
</organism>
<dbReference type="EMBL" id="JAKELL010000006">
    <property type="protein sequence ID" value="KAH8998040.1"/>
    <property type="molecule type" value="Genomic_DNA"/>
</dbReference>